<feature type="chain" id="PRO_5041917726" description="endo-1,4-beta-xylanase" evidence="13">
    <location>
        <begin position="20"/>
        <end position="278"/>
    </location>
</feature>
<dbReference type="SUPFAM" id="SSF57180">
    <property type="entry name" value="Cellulose-binding domain"/>
    <property type="match status" value="1"/>
</dbReference>
<feature type="domain" description="GH11" evidence="15">
    <location>
        <begin position="31"/>
        <end position="213"/>
    </location>
</feature>
<comment type="similarity">
    <text evidence="3 11">Belongs to the glycosyl hydrolase 11 (cellulase G) family.</text>
</comment>
<dbReference type="InterPro" id="IPR035971">
    <property type="entry name" value="CBD_sf"/>
</dbReference>
<reference evidence="16" key="1">
    <citation type="submission" date="2022-12" db="EMBL/GenBank/DDBJ databases">
        <authorList>
            <person name="Petersen C."/>
        </authorList>
    </citation>
    <scope>NUCLEOTIDE SEQUENCE</scope>
    <source>
        <strain evidence="16">IBT 16125</strain>
    </source>
</reference>
<dbReference type="PROSITE" id="PS51164">
    <property type="entry name" value="CBM1_2"/>
    <property type="match status" value="1"/>
</dbReference>
<reference evidence="16" key="2">
    <citation type="journal article" date="2023" name="IMA Fungus">
        <title>Comparative genomic study of the Penicillium genus elucidates a diverse pangenome and 15 lateral gene transfer events.</title>
        <authorList>
            <person name="Petersen C."/>
            <person name="Sorensen T."/>
            <person name="Nielsen M.R."/>
            <person name="Sondergaard T.E."/>
            <person name="Sorensen J.L."/>
            <person name="Fitzpatrick D.A."/>
            <person name="Frisvad J.C."/>
            <person name="Nielsen K.L."/>
        </authorList>
    </citation>
    <scope>NUCLEOTIDE SEQUENCE</scope>
    <source>
        <strain evidence="16">IBT 16125</strain>
    </source>
</reference>
<evidence type="ECO:0000313" key="17">
    <source>
        <dbReference type="Proteomes" id="UP001213681"/>
    </source>
</evidence>
<evidence type="ECO:0000256" key="2">
    <source>
        <dbReference type="ARBA" id="ARBA00004851"/>
    </source>
</evidence>
<dbReference type="SMART" id="SM00236">
    <property type="entry name" value="fCBD"/>
    <property type="match status" value="1"/>
</dbReference>
<evidence type="ECO:0000256" key="7">
    <source>
        <dbReference type="ARBA" id="ARBA00022801"/>
    </source>
</evidence>
<evidence type="ECO:0000313" key="16">
    <source>
        <dbReference type="EMBL" id="KAJ5462108.1"/>
    </source>
</evidence>
<dbReference type="AlphaFoldDB" id="A0AAD6CGY0"/>
<dbReference type="InterPro" id="IPR013319">
    <property type="entry name" value="GH11/12"/>
</dbReference>
<keyword evidence="8 11" id="KW-0119">Carbohydrate metabolism</keyword>
<feature type="signal peptide" evidence="13">
    <location>
        <begin position="1"/>
        <end position="19"/>
    </location>
</feature>
<dbReference type="GeneID" id="81597286"/>
<evidence type="ECO:0000256" key="9">
    <source>
        <dbReference type="ARBA" id="ARBA00023295"/>
    </source>
</evidence>
<comment type="catalytic activity">
    <reaction evidence="1 11">
        <text>Endohydrolysis of (1-&gt;4)-beta-D-xylosidic linkages in xylans.</text>
        <dbReference type="EC" id="3.2.1.8"/>
    </reaction>
</comment>
<sequence length="278" mass="29463">MFSFTTAFVAATVAVGVLARPAAAPAALTKRNTPNSSGTNNGYFYQFWDDGSSGTTTYTNGPTGEYSVNWQNVGDFTAGKGWSQAEPRNINFSGSINCGGNFYLAVYTWSSQGENYILEDYGNYNPCSDGTNKGSLYSDGSEYQVCLVDRGNNYLQNWSVRQNKRSSGTVTMANHYNYYQSQGMTHNPLSSAVYQIVSTEGFGSSGSADITVSEAGSGSGSSSSSTSSTSTTSTQSSSPTSGNCSQLYGQCGGTGWTGAQCCVSSTCKYSNPWYSQCL</sequence>
<keyword evidence="17" id="KW-1185">Reference proteome</keyword>
<evidence type="ECO:0000256" key="5">
    <source>
        <dbReference type="ARBA" id="ARBA00022651"/>
    </source>
</evidence>
<dbReference type="PANTHER" id="PTHR46828:SF2">
    <property type="entry name" value="ENDO-1,4-BETA-XYLANASE A-RELATED"/>
    <property type="match status" value="1"/>
</dbReference>
<dbReference type="EC" id="3.2.1.8" evidence="4 11"/>
<dbReference type="Proteomes" id="UP001213681">
    <property type="component" value="Unassembled WGS sequence"/>
</dbReference>
<dbReference type="EMBL" id="JAPVEA010000002">
    <property type="protein sequence ID" value="KAJ5462108.1"/>
    <property type="molecule type" value="Genomic_DNA"/>
</dbReference>
<dbReference type="PROSITE" id="PS00562">
    <property type="entry name" value="CBM1_1"/>
    <property type="match status" value="1"/>
</dbReference>
<comment type="pathway">
    <text evidence="2 11">Glycan degradation; xylan degradation.</text>
</comment>
<feature type="region of interest" description="Disordered" evidence="12">
    <location>
        <begin position="209"/>
        <end position="243"/>
    </location>
</feature>
<feature type="active site" description="Nucleophile" evidence="11">
    <location>
        <position position="114"/>
    </location>
</feature>
<evidence type="ECO:0000256" key="1">
    <source>
        <dbReference type="ARBA" id="ARBA00000681"/>
    </source>
</evidence>
<comment type="caution">
    <text evidence="16">The sequence shown here is derived from an EMBL/GenBank/DDBJ whole genome shotgun (WGS) entry which is preliminary data.</text>
</comment>
<dbReference type="Gene3D" id="2.60.120.180">
    <property type="match status" value="1"/>
</dbReference>
<evidence type="ECO:0000256" key="12">
    <source>
        <dbReference type="SAM" id="MobiDB-lite"/>
    </source>
</evidence>
<evidence type="ECO:0000259" key="15">
    <source>
        <dbReference type="PROSITE" id="PS51761"/>
    </source>
</evidence>
<dbReference type="PROSITE" id="PS51761">
    <property type="entry name" value="GH11_3"/>
    <property type="match status" value="1"/>
</dbReference>
<gene>
    <name evidence="16" type="ORF">N7458_003660</name>
</gene>
<name>A0AAD6CGY0_9EURO</name>
<dbReference type="InterPro" id="IPR000254">
    <property type="entry name" value="CBD"/>
</dbReference>
<dbReference type="InterPro" id="IPR013320">
    <property type="entry name" value="ConA-like_dom_sf"/>
</dbReference>
<feature type="active site" description="Proton donor" evidence="11">
    <location>
        <position position="200"/>
    </location>
</feature>
<dbReference type="InterPro" id="IPR033123">
    <property type="entry name" value="GH11_dom"/>
</dbReference>
<evidence type="ECO:0000256" key="13">
    <source>
        <dbReference type="SAM" id="SignalP"/>
    </source>
</evidence>
<feature type="compositionally biased region" description="Low complexity" evidence="12">
    <location>
        <begin position="220"/>
        <end position="242"/>
    </location>
</feature>
<evidence type="ECO:0000256" key="8">
    <source>
        <dbReference type="ARBA" id="ARBA00023277"/>
    </source>
</evidence>
<evidence type="ECO:0000256" key="4">
    <source>
        <dbReference type="ARBA" id="ARBA00012590"/>
    </source>
</evidence>
<keyword evidence="10 11" id="KW-0624">Polysaccharide degradation</keyword>
<dbReference type="Pfam" id="PF00457">
    <property type="entry name" value="Glyco_hydro_11"/>
    <property type="match status" value="1"/>
</dbReference>
<keyword evidence="5 11" id="KW-0858">Xylan degradation</keyword>
<evidence type="ECO:0000256" key="6">
    <source>
        <dbReference type="ARBA" id="ARBA00022729"/>
    </source>
</evidence>
<dbReference type="InterPro" id="IPR001137">
    <property type="entry name" value="Glyco_hydro_11"/>
</dbReference>
<feature type="domain" description="CBM1" evidence="14">
    <location>
        <begin position="243"/>
        <end position="278"/>
    </location>
</feature>
<protein>
    <recommendedName>
        <fullName evidence="4 11">endo-1,4-beta-xylanase</fullName>
        <ecNumber evidence="4 11">3.2.1.8</ecNumber>
    </recommendedName>
</protein>
<dbReference type="Pfam" id="PF00734">
    <property type="entry name" value="CBM_1"/>
    <property type="match status" value="1"/>
</dbReference>
<dbReference type="GO" id="GO:0030248">
    <property type="term" value="F:cellulose binding"/>
    <property type="evidence" value="ECO:0007669"/>
    <property type="project" value="InterPro"/>
</dbReference>
<keyword evidence="7 11" id="KW-0378">Hydrolase</keyword>
<dbReference type="PANTHER" id="PTHR46828">
    <property type="entry name" value="ENDO-1,4-BETA-XYLANASE A-RELATED"/>
    <property type="match status" value="1"/>
</dbReference>
<evidence type="ECO:0000256" key="10">
    <source>
        <dbReference type="ARBA" id="ARBA00023326"/>
    </source>
</evidence>
<keyword evidence="6 13" id="KW-0732">Signal</keyword>
<proteinExistence type="inferred from homology"/>
<dbReference type="SUPFAM" id="SSF49899">
    <property type="entry name" value="Concanavalin A-like lectins/glucanases"/>
    <property type="match status" value="1"/>
</dbReference>
<dbReference type="GO" id="GO:0045493">
    <property type="term" value="P:xylan catabolic process"/>
    <property type="evidence" value="ECO:0007669"/>
    <property type="project" value="UniProtKB-UniRule"/>
</dbReference>
<evidence type="ECO:0000256" key="3">
    <source>
        <dbReference type="ARBA" id="ARBA00007792"/>
    </source>
</evidence>
<evidence type="ECO:0000256" key="11">
    <source>
        <dbReference type="PROSITE-ProRule" id="PRU01097"/>
    </source>
</evidence>
<keyword evidence="9 11" id="KW-0326">Glycosidase</keyword>
<dbReference type="GO" id="GO:0031176">
    <property type="term" value="F:endo-1,4-beta-xylanase activity"/>
    <property type="evidence" value="ECO:0007669"/>
    <property type="project" value="UniProtKB-UniRule"/>
</dbReference>
<accession>A0AAD6CGY0</accession>
<dbReference type="RefSeq" id="XP_056771150.1">
    <property type="nucleotide sequence ID" value="XM_056907043.1"/>
</dbReference>
<evidence type="ECO:0000259" key="14">
    <source>
        <dbReference type="PROSITE" id="PS51164"/>
    </source>
</evidence>
<organism evidence="16 17">
    <name type="scientific">Penicillium daleae</name>
    <dbReference type="NCBI Taxonomy" id="63821"/>
    <lineage>
        <taxon>Eukaryota</taxon>
        <taxon>Fungi</taxon>
        <taxon>Dikarya</taxon>
        <taxon>Ascomycota</taxon>
        <taxon>Pezizomycotina</taxon>
        <taxon>Eurotiomycetes</taxon>
        <taxon>Eurotiomycetidae</taxon>
        <taxon>Eurotiales</taxon>
        <taxon>Aspergillaceae</taxon>
        <taxon>Penicillium</taxon>
    </lineage>
</organism>
<dbReference type="GO" id="GO:0005576">
    <property type="term" value="C:extracellular region"/>
    <property type="evidence" value="ECO:0007669"/>
    <property type="project" value="InterPro"/>
</dbReference>